<dbReference type="InterPro" id="IPR011992">
    <property type="entry name" value="EF-hand-dom_pair"/>
</dbReference>
<dbReference type="Proteomes" id="UP000287033">
    <property type="component" value="Unassembled WGS sequence"/>
</dbReference>
<dbReference type="PANTHER" id="PTHR18905:SF11">
    <property type="entry name" value="NINEIN"/>
    <property type="match status" value="1"/>
</dbReference>
<accession>A0A401SAG9</accession>
<dbReference type="STRING" id="137246.A0A401SAG9"/>
<dbReference type="GO" id="GO:0005813">
    <property type="term" value="C:centrosome"/>
    <property type="evidence" value="ECO:0007669"/>
    <property type="project" value="UniProtKB-SubCell"/>
</dbReference>
<organism evidence="7 8">
    <name type="scientific">Chiloscyllium punctatum</name>
    <name type="common">Brownbanded bambooshark</name>
    <name type="synonym">Hemiscyllium punctatum</name>
    <dbReference type="NCBI Taxonomy" id="137246"/>
    <lineage>
        <taxon>Eukaryota</taxon>
        <taxon>Metazoa</taxon>
        <taxon>Chordata</taxon>
        <taxon>Craniata</taxon>
        <taxon>Vertebrata</taxon>
        <taxon>Chondrichthyes</taxon>
        <taxon>Elasmobranchii</taxon>
        <taxon>Galeomorphii</taxon>
        <taxon>Galeoidea</taxon>
        <taxon>Orectolobiformes</taxon>
        <taxon>Hemiscylliidae</taxon>
        <taxon>Chiloscyllium</taxon>
    </lineage>
</organism>
<protein>
    <recommendedName>
        <fullName evidence="9">EF-hand domain-containing protein</fullName>
    </recommendedName>
</protein>
<keyword evidence="3" id="KW-0597">Phosphoprotein</keyword>
<dbReference type="OrthoDB" id="5799458at2759"/>
<evidence type="ECO:0000256" key="4">
    <source>
        <dbReference type="ARBA" id="ARBA00023212"/>
    </source>
</evidence>
<evidence type="ECO:0000313" key="8">
    <source>
        <dbReference type="Proteomes" id="UP000287033"/>
    </source>
</evidence>
<reference evidence="7 8" key="1">
    <citation type="journal article" date="2018" name="Nat. Ecol. Evol.">
        <title>Shark genomes provide insights into elasmobranch evolution and the origin of vertebrates.</title>
        <authorList>
            <person name="Hara Y"/>
            <person name="Yamaguchi K"/>
            <person name="Onimaru K"/>
            <person name="Kadota M"/>
            <person name="Koyanagi M"/>
            <person name="Keeley SD"/>
            <person name="Tatsumi K"/>
            <person name="Tanaka K"/>
            <person name="Motone F"/>
            <person name="Kageyama Y"/>
            <person name="Nozu R"/>
            <person name="Adachi N"/>
            <person name="Nishimura O"/>
            <person name="Nakagawa R"/>
            <person name="Tanegashima C"/>
            <person name="Kiyatake I"/>
            <person name="Matsumoto R"/>
            <person name="Murakumo K"/>
            <person name="Nishida K"/>
            <person name="Terakita A"/>
            <person name="Kuratani S"/>
            <person name="Sato K"/>
            <person name="Hyodo S Kuraku.S."/>
        </authorList>
    </citation>
    <scope>NUCLEOTIDE SEQUENCE [LARGE SCALE GENOMIC DNA]</scope>
</reference>
<evidence type="ECO:0000256" key="3">
    <source>
        <dbReference type="ARBA" id="ARBA00022553"/>
    </source>
</evidence>
<evidence type="ECO:0000256" key="5">
    <source>
        <dbReference type="SAM" id="Coils"/>
    </source>
</evidence>
<dbReference type="SUPFAM" id="SSF47473">
    <property type="entry name" value="EF-hand"/>
    <property type="match status" value="1"/>
</dbReference>
<sequence>MNESGYGRLDRLQIKAAIEQKKWKASTEGEEYEAEGQLRFWNPDDLNTSQCMFGADPKYIEERLQAVSEELGVTKDSYLSSKELISICDQCGLQNVDAEILDDIFQKLDQDGLMRLEDFIYAIFKKSTPSSASTPYRQLKRHHSQQPFDESGRRTATPSAMTSTIGLRLFSCLDDGTGYTSADQILDTWQDEGIENGLEILKTLDFDLYGKVNLTELTLALENELLITKNGIHQAVLASFKNEIRHLKERVDQVLREKEKLRMDLEKAEKLKNLMASEVDDRHAAIEHLNECNLRKLEQEYRHRFAALKADLTKEKDQIFHQASKQRTELEKEIEKMKVEDGYLRDRLALSLKENSRLEKELIENSEKLFEFENLAKKLQNNLDTIFKEKFGDLDPTSAEFFLHEEKFTRMRKEYEQQCRELQDRIDELQSELQAYQTQGRSFKPLMRSPLSEEMESKSDVVDCDQGFVSEECNPLNMSLEAEMVIEQIKEQHHQAIDGFKTELDAKVNYYEEQINEIKAKYELEKEDINQEHNSNIAKMNDEFNELRSHISELQEAIETLKILQHTTECKHKEEKEELQNKFNVDKTQLEEQLKQEHEKTLQIKLKEVNHCHHNEKEELLKRLTATEVQLEDQRKELKEVFLREKRELEQIYQTQVSEVTENLEQEKEELQRNLLHAQQNELLQERKSMENKFNHKIAKMEAQFAKEHQTIILKFKAETSELEEKYQHELLQLEKQLQEEKGQWEFEKEELLQESEDEKEKLKEMLKEKSLFAQMLMEERDRLEKSCKDELNKLGSEHQQLQKELEVFKFATSKKESILTDEIISLKKELNVQLQKEEEQLAKAGHKQEQTRILIEQVKAESEKQLNRLKMENLQLEEKHSMISVQLQAAYEECDKEKAEYFSEISRLQEKIKNMEEDMVFLGEKQRFNNELEGRSNEMKNKIAHIQEKPPQLEVQTLSLPDSNNEDLKKDYMEMRTETLELEESSQPLKGKTLDQPNLQKANQLLEREKTELMKVNIELQAKIEQLQGKLMTLTNLEKVSVSSEKRIRSENSNLSMQIKELEEETRDISKLQKTIELLKNEMGKMKSEKLKCQDKVEPLQEKVDVLTKQLEESQKELAEVKFQNVSLKDSMKEFQEKALDLSNLRKTIELFNSEKLEMIQEKVQLQEKVKQLQDKVEVFSDLEIACEGSEKEIVKVRAQNTSLQERTKQLEEKVASISELHKRGDQTEKENAELKVVVARLQEQLNQQQARTNSGESEEPTDSNDILKDQKATLREKKGVYHEKIIELNEARQELKQQVEILQDDKITAQRIIELLNNQMAELRAQNKKLDAENEDLCHKNSKNQADVLELKQRLAELIRQKEKRAGNLEKEREQEKMHIMQEIENGHLSRYNKLEDEVTALKRINENLTREKEALNDEVNRCVGKITKMNIMEMQAEHLRQEWQTSLQEVQKLSSQLMTSQEKIQSLEESSQSINLQTAKLKSDFRVAQQENEALKQEVMSLHKQLQTTKDKNQMLELTLHSADFEHQQKRFYQNDLARLVEEEQKLLRQENERLQKEGQQIKGELQQAREKIKHLESTVLTLKQQKHYSRSAMLKAAEQEKLCLKKEYDQIQKDLNRRIKLIVSLEHELKVLNVENEMLRKKQSNLESQLMETGDKLLQSNSSLTFSQSQNLRELQQLREQICTMVPKDQLAQLQQCLSHEEVQRHQLQEQLDKKVMENNTQQEAYERLLKKMEERMQDVENKLRNMKLLLQDKVMQQKEQLSKNAKADEKVKDLYVENAQLLKALEMSEQRQKTTEKKNYLLEENIAGLNKILKDLSASSLSMASTRYSP</sequence>
<feature type="compositionally biased region" description="Polar residues" evidence="6">
    <location>
        <begin position="1248"/>
        <end position="1257"/>
    </location>
</feature>
<evidence type="ECO:0000313" key="7">
    <source>
        <dbReference type="EMBL" id="GCC27376.1"/>
    </source>
</evidence>
<feature type="region of interest" description="Disordered" evidence="6">
    <location>
        <begin position="129"/>
        <end position="157"/>
    </location>
</feature>
<feature type="coiled-coil region" evidence="5">
    <location>
        <begin position="1695"/>
        <end position="1761"/>
    </location>
</feature>
<evidence type="ECO:0000256" key="1">
    <source>
        <dbReference type="ARBA" id="ARBA00004300"/>
    </source>
</evidence>
<feature type="coiled-coil region" evidence="5">
    <location>
        <begin position="1287"/>
        <end position="1428"/>
    </location>
</feature>
<dbReference type="EMBL" id="BEZZ01000162">
    <property type="protein sequence ID" value="GCC27376.1"/>
    <property type="molecule type" value="Genomic_DNA"/>
</dbReference>
<keyword evidence="4" id="KW-0206">Cytoskeleton</keyword>
<keyword evidence="8" id="KW-1185">Reference proteome</keyword>
<comment type="caution">
    <text evidence="7">The sequence shown here is derived from an EMBL/GenBank/DDBJ whole genome shotgun (WGS) entry which is preliminary data.</text>
</comment>
<dbReference type="Gene3D" id="1.20.5.1700">
    <property type="match status" value="1"/>
</dbReference>
<keyword evidence="2" id="KW-0963">Cytoplasm</keyword>
<dbReference type="GO" id="GO:0034454">
    <property type="term" value="P:microtubule anchoring at centrosome"/>
    <property type="evidence" value="ECO:0007669"/>
    <property type="project" value="TreeGrafter"/>
</dbReference>
<evidence type="ECO:0008006" key="9">
    <source>
        <dbReference type="Google" id="ProtNLM"/>
    </source>
</evidence>
<dbReference type="OMA" id="QKVELLX"/>
<evidence type="ECO:0000256" key="6">
    <source>
        <dbReference type="SAM" id="MobiDB-lite"/>
    </source>
</evidence>
<evidence type="ECO:0000256" key="2">
    <source>
        <dbReference type="ARBA" id="ARBA00022490"/>
    </source>
</evidence>
<dbReference type="PANTHER" id="PTHR18905">
    <property type="entry name" value="NINEIN"/>
    <property type="match status" value="1"/>
</dbReference>
<comment type="subcellular location">
    <subcellularLocation>
        <location evidence="1">Cytoplasm</location>
        <location evidence="1">Cytoskeleton</location>
        <location evidence="1">Microtubule organizing center</location>
        <location evidence="1">Centrosome</location>
    </subcellularLocation>
</comment>
<feature type="region of interest" description="Disordered" evidence="6">
    <location>
        <begin position="1248"/>
        <end position="1272"/>
    </location>
</feature>
<name>A0A401SAG9_CHIPU</name>
<keyword evidence="5" id="KW-0175">Coiled coil</keyword>
<feature type="coiled-coil region" evidence="5">
    <location>
        <begin position="501"/>
        <end position="693"/>
    </location>
</feature>
<feature type="coiled-coil region" evidence="5">
    <location>
        <begin position="237"/>
        <end position="278"/>
    </location>
</feature>
<feature type="coiled-coil region" evidence="5">
    <location>
        <begin position="1453"/>
        <end position="1653"/>
    </location>
</feature>
<feature type="coiled-coil region" evidence="5">
    <location>
        <begin position="405"/>
        <end position="439"/>
    </location>
</feature>
<proteinExistence type="predicted"/>
<gene>
    <name evidence="7" type="ORF">chiPu_0005800</name>
</gene>